<sequence length="130" mass="14037">MRLFVVNPDSGSWDEMTSGVQPVVRVAASDLQRARRQRASIRADHPDVEVILDLEVAVAPDFRTVADALAADDDTVRYAGTVDGLTGLVADIERADVADGVTLIPVWPSQESDALGSEVLRRLALRRLSA</sequence>
<reference evidence="1 2" key="1">
    <citation type="submission" date="2022-06" db="EMBL/GenBank/DDBJ databases">
        <title>Mycolicibacterium sp. CAU 1645 isolated from seawater.</title>
        <authorList>
            <person name="Kim W."/>
        </authorList>
    </citation>
    <scope>NUCLEOTIDE SEQUENCE [LARGE SCALE GENOMIC DNA]</scope>
    <source>
        <strain evidence="1 2">CAU 1645</strain>
    </source>
</reference>
<accession>A0ABT1MAS7</accession>
<dbReference type="Proteomes" id="UP001651690">
    <property type="component" value="Unassembled WGS sequence"/>
</dbReference>
<dbReference type="EMBL" id="JANDBD010000012">
    <property type="protein sequence ID" value="MCP9275640.1"/>
    <property type="molecule type" value="Genomic_DNA"/>
</dbReference>
<keyword evidence="2" id="KW-1185">Reference proteome</keyword>
<protein>
    <submittedName>
        <fullName evidence="1">Uncharacterized protein</fullName>
    </submittedName>
</protein>
<organism evidence="1 2">
    <name type="scientific">Mycolicibacterium arenosum</name>
    <dbReference type="NCBI Taxonomy" id="2952157"/>
    <lineage>
        <taxon>Bacteria</taxon>
        <taxon>Bacillati</taxon>
        <taxon>Actinomycetota</taxon>
        <taxon>Actinomycetes</taxon>
        <taxon>Mycobacteriales</taxon>
        <taxon>Mycobacteriaceae</taxon>
        <taxon>Mycolicibacterium</taxon>
    </lineage>
</organism>
<gene>
    <name evidence="1" type="ORF">NM203_25950</name>
</gene>
<dbReference type="RefSeq" id="WP_255063491.1">
    <property type="nucleotide sequence ID" value="NZ_JANDBD010000012.1"/>
</dbReference>
<proteinExistence type="predicted"/>
<name>A0ABT1MAS7_9MYCO</name>
<evidence type="ECO:0000313" key="1">
    <source>
        <dbReference type="EMBL" id="MCP9275640.1"/>
    </source>
</evidence>
<comment type="caution">
    <text evidence="1">The sequence shown here is derived from an EMBL/GenBank/DDBJ whole genome shotgun (WGS) entry which is preliminary data.</text>
</comment>
<evidence type="ECO:0000313" key="2">
    <source>
        <dbReference type="Proteomes" id="UP001651690"/>
    </source>
</evidence>